<protein>
    <submittedName>
        <fullName evidence="1">Uncharacterized protein</fullName>
    </submittedName>
</protein>
<gene>
    <name evidence="1" type="ORF">JW744_02755</name>
</gene>
<comment type="caution">
    <text evidence="1">The sequence shown here is derived from an EMBL/GenBank/DDBJ whole genome shotgun (WGS) entry which is preliminary data.</text>
</comment>
<name>A0A938YXX0_9ARCH</name>
<reference evidence="1" key="1">
    <citation type="submission" date="2021-01" db="EMBL/GenBank/DDBJ databases">
        <title>Active Sulfur Cycling in an Early Earth Analoge.</title>
        <authorList>
            <person name="Hahn C.R."/>
            <person name="Youssef N.H."/>
            <person name="Elshahed M."/>
        </authorList>
    </citation>
    <scope>NUCLEOTIDE SEQUENCE</scope>
    <source>
        <strain evidence="1">Zod_Metabat.1151</strain>
    </source>
</reference>
<proteinExistence type="predicted"/>
<dbReference type="Proteomes" id="UP000809243">
    <property type="component" value="Unassembled WGS sequence"/>
</dbReference>
<evidence type="ECO:0000313" key="1">
    <source>
        <dbReference type="EMBL" id="MBN2067363.1"/>
    </source>
</evidence>
<sequence>MQSKIPAIKRTISAYISEEQGRITRHSLLSLGAILASAALISSKLKDANAETLHEHSHLSHSSHSSY</sequence>
<organism evidence="1 2">
    <name type="scientific">Candidatus Iainarchaeum sp</name>
    <dbReference type="NCBI Taxonomy" id="3101447"/>
    <lineage>
        <taxon>Archaea</taxon>
        <taxon>Candidatus Iainarchaeota</taxon>
        <taxon>Candidatus Iainarchaeia</taxon>
        <taxon>Candidatus Iainarchaeales</taxon>
        <taxon>Candidatus Iainarchaeaceae</taxon>
        <taxon>Candidatus Iainarchaeum</taxon>
    </lineage>
</organism>
<evidence type="ECO:0000313" key="2">
    <source>
        <dbReference type="Proteomes" id="UP000809243"/>
    </source>
</evidence>
<dbReference type="EMBL" id="JAFGDB010000044">
    <property type="protein sequence ID" value="MBN2067363.1"/>
    <property type="molecule type" value="Genomic_DNA"/>
</dbReference>
<accession>A0A938YXX0</accession>
<dbReference type="AlphaFoldDB" id="A0A938YXX0"/>